<comment type="caution">
    <text evidence="1">The sequence shown here is derived from an EMBL/GenBank/DDBJ whole genome shotgun (WGS) entry which is preliminary data.</text>
</comment>
<evidence type="ECO:0000313" key="2">
    <source>
        <dbReference type="Proteomes" id="UP001227268"/>
    </source>
</evidence>
<reference evidence="1" key="1">
    <citation type="submission" date="2023-04" db="EMBL/GenBank/DDBJ databases">
        <title>Draft Genome sequencing of Naganishia species isolated from polar environments using Oxford Nanopore Technology.</title>
        <authorList>
            <person name="Leo P."/>
            <person name="Venkateswaran K."/>
        </authorList>
    </citation>
    <scope>NUCLEOTIDE SEQUENCE</scope>
    <source>
        <strain evidence="1">MNA-CCFEE 5423</strain>
    </source>
</reference>
<organism evidence="1 2">
    <name type="scientific">Naganishia friedmannii</name>
    <dbReference type="NCBI Taxonomy" id="89922"/>
    <lineage>
        <taxon>Eukaryota</taxon>
        <taxon>Fungi</taxon>
        <taxon>Dikarya</taxon>
        <taxon>Basidiomycota</taxon>
        <taxon>Agaricomycotina</taxon>
        <taxon>Tremellomycetes</taxon>
        <taxon>Filobasidiales</taxon>
        <taxon>Filobasidiaceae</taxon>
        <taxon>Naganishia</taxon>
    </lineage>
</organism>
<proteinExistence type="predicted"/>
<evidence type="ECO:0000313" key="1">
    <source>
        <dbReference type="EMBL" id="KAJ9095256.1"/>
    </source>
</evidence>
<sequence length="864" mass="92700">MPPRKKGAGKAAAAKRAEKLAAASPTREASASDAAVKSEAAGPAADPSVVEANGPLVVKAEGAEDGYQETKPQADPPQVQPSTASDAGTAPMNEDAAVPVKEEADSLTPCSQARQRFSTPPNDEEIDSSMHQPSELQKESQAEIKQDLAVTYPESDTEEAASKDQNAEPMVHIEQRLEEIEMEIAEDEAEIEASDAMDTPFSTEKIRHTSPISARVLQNVRALKEEILNGGGNMSGIGRLARFTLDQIDDNPDGEMPDVQGDVTMADASAQGPVRDNAASLSKVDENSSKNVTLLDPSKSDNQSRGNFAGRQYSSTDPWPRSGSGVKRDQLDSGELARGFNPEDSRALKRPRNDPPLSDRRERKSDQDRPSRQFEDSVGSRAGPLRDDDQGARVGRRERFSDQPVYHQLHSRPVHGNVQREEHRDTARGSVRPTATERRVIGAFPDPPRPPPFAPPASQPPRNSNGPPFFPPPAQFSAAAPPPPPAFVPSAQSLGSNASLSAGGAKRLTDTASGPHSSPYPSRFNAGFDRENESQQSQKRLPNSAPGSTERRGFQDRMPPLSNARPPVTNRTREEPNLANKPPLPSLTAANLGANARHDDAPPRATGRALSKASDDGRSNASEARRLALEGPGTVGPPGRRVPPGSAALRAELEARQQARGVPRYRYVGHIDVERGVLEVPGGLHEDLNGSRPSRFSPDSQSARGPSFNVSSSSMAGRPPADAKPFSTSSAPVRSQDPQRPPFALGPNNSGVQSARDVPDNMFEPHRDFASRSGQGGPVYGGGPMGSRQGFAPSVNARGLDNREIDRRPPIVPPVRQNYDEQVRARPLPYSGDRNVEPSYNAFPHGGPARTNSMQEDLRQVLQG</sequence>
<dbReference type="EMBL" id="JASBWT010000022">
    <property type="protein sequence ID" value="KAJ9095256.1"/>
    <property type="molecule type" value="Genomic_DNA"/>
</dbReference>
<name>A0ACC2V860_9TREE</name>
<accession>A0ACC2V860</accession>
<keyword evidence="2" id="KW-1185">Reference proteome</keyword>
<protein>
    <submittedName>
        <fullName evidence="1">Uncharacterized protein</fullName>
    </submittedName>
</protein>
<gene>
    <name evidence="1" type="ORF">QFC21_005622</name>
</gene>
<dbReference type="Proteomes" id="UP001227268">
    <property type="component" value="Unassembled WGS sequence"/>
</dbReference>